<name>A0A0J1HHB1_9GAMM</name>
<evidence type="ECO:0000313" key="8">
    <source>
        <dbReference type="EMBL" id="KLV11015.1"/>
    </source>
</evidence>
<keyword evidence="4" id="KW-0964">Secreted</keyword>
<evidence type="ECO:0000256" key="1">
    <source>
        <dbReference type="ARBA" id="ARBA00004365"/>
    </source>
</evidence>
<keyword evidence="5" id="KW-0975">Bacterial flagellum</keyword>
<evidence type="ECO:0000256" key="5">
    <source>
        <dbReference type="ARBA" id="ARBA00023143"/>
    </source>
</evidence>
<evidence type="ECO:0008006" key="10">
    <source>
        <dbReference type="Google" id="ProtNLM"/>
    </source>
</evidence>
<evidence type="ECO:0000256" key="3">
    <source>
        <dbReference type="ARBA" id="ARBA00005709"/>
    </source>
</evidence>
<dbReference type="GO" id="GO:0071973">
    <property type="term" value="P:bacterial-type flagellum-dependent cell motility"/>
    <property type="evidence" value="ECO:0007669"/>
    <property type="project" value="InterPro"/>
</dbReference>
<dbReference type="Gene3D" id="1.20.1330.10">
    <property type="entry name" value="f41 fragment of flagellin, N-terminal domain"/>
    <property type="match status" value="1"/>
</dbReference>
<dbReference type="InterPro" id="IPR001029">
    <property type="entry name" value="Flagellin_N"/>
</dbReference>
<dbReference type="GO" id="GO:0005198">
    <property type="term" value="F:structural molecule activity"/>
    <property type="evidence" value="ECO:0007669"/>
    <property type="project" value="InterPro"/>
</dbReference>
<dbReference type="InterPro" id="IPR001492">
    <property type="entry name" value="Flagellin"/>
</dbReference>
<dbReference type="AlphaFoldDB" id="A0A0J1HHB1"/>
<evidence type="ECO:0000259" key="7">
    <source>
        <dbReference type="Pfam" id="PF00700"/>
    </source>
</evidence>
<dbReference type="RefSeq" id="WP_047883853.1">
    <property type="nucleotide sequence ID" value="NZ_LDOU01000004.1"/>
</dbReference>
<sequence length="408" mass="44823">MISRVSTFTQYQNLTSSLMRKQSMINETNEQLATGKRMQTAGDDPVASVSTQNYKQQLVQIDQYQKSITLAGNRLGSLETALSGAENYIDSTKQKVIGMINGAMAGDDKTAFKSELESLYQGLIDLANSQDEGGNYIFAGNQVNQMPFVADAQGNVQYLGDTGHRQARVDQSVFVNTSQPGQKVFMAVENPFGDFRPEYQGLQPESGLTLLSATNQDPNDTTQYRVAFVENAAGEMQYELYDDSSNTLLGSGAYDATAGIQYSDPAPGSQISLNFQFDGDIKPNDSVTLEPEKTISLFDSIKNAIDYAEMPASSSEARASLQRTIEELNAGYVHMNQRRSDVGVGLKQLDTFEEQHKDFELTLSAAKGNLEDTDYSEAIIEMNQNLLAMQAAQAAFNKAKELTLFNYL</sequence>
<comment type="caution">
    <text evidence="8">The sequence shown here is derived from an EMBL/GenBank/DDBJ whole genome shotgun (WGS) entry which is preliminary data.</text>
</comment>
<evidence type="ECO:0000259" key="6">
    <source>
        <dbReference type="Pfam" id="PF00669"/>
    </source>
</evidence>
<feature type="domain" description="Flagellin C-terminal" evidence="7">
    <location>
        <begin position="334"/>
        <end position="408"/>
    </location>
</feature>
<dbReference type="Pfam" id="PF00700">
    <property type="entry name" value="Flagellin_C"/>
    <property type="match status" value="1"/>
</dbReference>
<evidence type="ECO:0000256" key="4">
    <source>
        <dbReference type="ARBA" id="ARBA00022525"/>
    </source>
</evidence>
<dbReference type="GO" id="GO:0005576">
    <property type="term" value="C:extracellular region"/>
    <property type="evidence" value="ECO:0007669"/>
    <property type="project" value="UniProtKB-SubCell"/>
</dbReference>
<protein>
    <recommendedName>
        <fullName evidence="10">Flagellar hook protein FlgL</fullName>
    </recommendedName>
</protein>
<dbReference type="STRING" id="320778.ABT57_03725"/>
<dbReference type="NCBIfam" id="TIGR02550">
    <property type="entry name" value="flagell_flgL"/>
    <property type="match status" value="1"/>
</dbReference>
<reference evidence="8 9" key="1">
    <citation type="submission" date="2015-05" db="EMBL/GenBank/DDBJ databases">
        <title>Photobacterium galathea sp. nov.</title>
        <authorList>
            <person name="Machado H."/>
            <person name="Gram L."/>
        </authorList>
    </citation>
    <scope>NUCLEOTIDE SEQUENCE [LARGE SCALE GENOMIC DNA]</scope>
    <source>
        <strain evidence="8 9">DSM 22954</strain>
    </source>
</reference>
<gene>
    <name evidence="8" type="ORF">ABT57_03725</name>
</gene>
<accession>A0A0J1HHB1</accession>
<dbReference type="InterPro" id="IPR013384">
    <property type="entry name" value="Flagell_FlgL"/>
</dbReference>
<comment type="subcellular location">
    <subcellularLocation>
        <location evidence="1">Bacterial flagellum</location>
    </subcellularLocation>
    <subcellularLocation>
        <location evidence="2">Secreted</location>
    </subcellularLocation>
</comment>
<dbReference type="PANTHER" id="PTHR42792">
    <property type="entry name" value="FLAGELLIN"/>
    <property type="match status" value="1"/>
</dbReference>
<proteinExistence type="inferred from homology"/>
<keyword evidence="9" id="KW-1185">Reference proteome</keyword>
<evidence type="ECO:0000313" key="9">
    <source>
        <dbReference type="Proteomes" id="UP000035909"/>
    </source>
</evidence>
<dbReference type="PANTHER" id="PTHR42792:SF1">
    <property type="entry name" value="FLAGELLAR HOOK-ASSOCIATED PROTEIN 3"/>
    <property type="match status" value="1"/>
</dbReference>
<dbReference type="GO" id="GO:0009424">
    <property type="term" value="C:bacterial-type flagellum hook"/>
    <property type="evidence" value="ECO:0007669"/>
    <property type="project" value="InterPro"/>
</dbReference>
<dbReference type="OrthoDB" id="9768249at2"/>
<dbReference type="Pfam" id="PF00669">
    <property type="entry name" value="Flagellin_N"/>
    <property type="match status" value="1"/>
</dbReference>
<organism evidence="8 9">
    <name type="scientific">Photobacterium ganghwense</name>
    <dbReference type="NCBI Taxonomy" id="320778"/>
    <lineage>
        <taxon>Bacteria</taxon>
        <taxon>Pseudomonadati</taxon>
        <taxon>Pseudomonadota</taxon>
        <taxon>Gammaproteobacteria</taxon>
        <taxon>Vibrionales</taxon>
        <taxon>Vibrionaceae</taxon>
        <taxon>Photobacterium</taxon>
    </lineage>
</organism>
<dbReference type="PATRIC" id="fig|320778.3.peg.798"/>
<evidence type="ECO:0000256" key="2">
    <source>
        <dbReference type="ARBA" id="ARBA00004613"/>
    </source>
</evidence>
<comment type="similarity">
    <text evidence="3">Belongs to the bacterial flagellin family.</text>
</comment>
<dbReference type="Proteomes" id="UP000035909">
    <property type="component" value="Unassembled WGS sequence"/>
</dbReference>
<dbReference type="InterPro" id="IPR046358">
    <property type="entry name" value="Flagellin_C"/>
</dbReference>
<feature type="domain" description="Flagellin N-terminal" evidence="6">
    <location>
        <begin position="5"/>
        <end position="142"/>
    </location>
</feature>
<dbReference type="EMBL" id="LDOU01000004">
    <property type="protein sequence ID" value="KLV11015.1"/>
    <property type="molecule type" value="Genomic_DNA"/>
</dbReference>
<dbReference type="SUPFAM" id="SSF64518">
    <property type="entry name" value="Phase 1 flagellin"/>
    <property type="match status" value="1"/>
</dbReference>